<evidence type="ECO:0000259" key="1">
    <source>
        <dbReference type="PROSITE" id="PS51747"/>
    </source>
</evidence>
<name>A0ABR9FFG2_9GAMM</name>
<evidence type="ECO:0000313" key="2">
    <source>
        <dbReference type="EMBL" id="MBE0405240.1"/>
    </source>
</evidence>
<evidence type="ECO:0000313" key="3">
    <source>
        <dbReference type="Proteomes" id="UP000754821"/>
    </source>
</evidence>
<reference evidence="2 3" key="1">
    <citation type="submission" date="2020-07" db="EMBL/GenBank/DDBJ databases">
        <title>Halophilic bacteria isolated from french cheeses.</title>
        <authorList>
            <person name="Kothe C.I."/>
            <person name="Farah-Kraiem B."/>
            <person name="Renault P."/>
            <person name="Dridi B."/>
        </authorList>
    </citation>
    <scope>NUCLEOTIDE SEQUENCE [LARGE SCALE GENOMIC DNA]</scope>
    <source>
        <strain evidence="2 3">FME16</strain>
    </source>
</reference>
<gene>
    <name evidence="2" type="ORF">EI163_17010</name>
</gene>
<proteinExistence type="predicted"/>
<comment type="caution">
    <text evidence="2">The sequence shown here is derived from an EMBL/GenBank/DDBJ whole genome shotgun (WGS) entry which is preliminary data.</text>
</comment>
<keyword evidence="3" id="KW-1185">Reference proteome</keyword>
<dbReference type="Proteomes" id="UP000754821">
    <property type="component" value="Unassembled WGS sequence"/>
</dbReference>
<dbReference type="InterPro" id="IPR002125">
    <property type="entry name" value="CMP_dCMP_dom"/>
</dbReference>
<dbReference type="EMBL" id="RRZC01000033">
    <property type="protein sequence ID" value="MBE0405240.1"/>
    <property type="molecule type" value="Genomic_DNA"/>
</dbReference>
<dbReference type="Gene3D" id="3.40.140.10">
    <property type="entry name" value="Cytidine Deaminase, domain 2"/>
    <property type="match status" value="1"/>
</dbReference>
<accession>A0ABR9FFG2</accession>
<dbReference type="RefSeq" id="WP_087110979.1">
    <property type="nucleotide sequence ID" value="NZ_FUKM01000057.1"/>
</dbReference>
<protein>
    <recommendedName>
        <fullName evidence="1">CMP/dCMP-type deaminase domain-containing protein</fullName>
    </recommendedName>
</protein>
<organism evidence="2 3">
    <name type="scientific">Halomonas citrativorans</name>
    <dbReference type="NCBI Taxonomy" id="2742612"/>
    <lineage>
        <taxon>Bacteria</taxon>
        <taxon>Pseudomonadati</taxon>
        <taxon>Pseudomonadota</taxon>
        <taxon>Gammaproteobacteria</taxon>
        <taxon>Oceanospirillales</taxon>
        <taxon>Halomonadaceae</taxon>
        <taxon>Halomonas</taxon>
    </lineage>
</organism>
<dbReference type="InterPro" id="IPR016193">
    <property type="entry name" value="Cytidine_deaminase-like"/>
</dbReference>
<sequence>MNDKAYLDEAINLAHKNVANGGRPFGAVLVTDGKVISRAVAATWHFIDWIVDLPLRGKWHCPDSIGGTSSSS</sequence>
<dbReference type="PROSITE" id="PS51747">
    <property type="entry name" value="CYT_DCMP_DEAMINASES_2"/>
    <property type="match status" value="1"/>
</dbReference>
<dbReference type="SUPFAM" id="SSF53927">
    <property type="entry name" value="Cytidine deaminase-like"/>
    <property type="match status" value="1"/>
</dbReference>
<feature type="domain" description="CMP/dCMP-type deaminase" evidence="1">
    <location>
        <begin position="1"/>
        <end position="72"/>
    </location>
</feature>